<evidence type="ECO:0000313" key="2">
    <source>
        <dbReference type="Proteomes" id="UP000016936"/>
    </source>
</evidence>
<protein>
    <submittedName>
        <fullName evidence="1">Uncharacterized protein</fullName>
    </submittedName>
</protein>
<accession>M2U669</accession>
<reference evidence="1 2" key="1">
    <citation type="journal article" date="2012" name="PLoS Pathog.">
        <title>Diverse lifestyles and strategies of plant pathogenesis encoded in the genomes of eighteen Dothideomycetes fungi.</title>
        <authorList>
            <person name="Ohm R.A."/>
            <person name="Feau N."/>
            <person name="Henrissat B."/>
            <person name="Schoch C.L."/>
            <person name="Horwitz B.A."/>
            <person name="Barry K.W."/>
            <person name="Condon B.J."/>
            <person name="Copeland A.C."/>
            <person name="Dhillon B."/>
            <person name="Glaser F."/>
            <person name="Hesse C.N."/>
            <person name="Kosti I."/>
            <person name="LaButti K."/>
            <person name="Lindquist E.A."/>
            <person name="Lucas S."/>
            <person name="Salamov A.A."/>
            <person name="Bradshaw R.E."/>
            <person name="Ciuffetti L."/>
            <person name="Hamelin R.C."/>
            <person name="Kema G.H.J."/>
            <person name="Lawrence C."/>
            <person name="Scott J.A."/>
            <person name="Spatafora J.W."/>
            <person name="Turgeon B.G."/>
            <person name="de Wit P.J.G.M."/>
            <person name="Zhong S."/>
            <person name="Goodwin S.B."/>
            <person name="Grigoriev I.V."/>
        </authorList>
    </citation>
    <scope>NUCLEOTIDE SEQUENCE [LARGE SCALE GENOMIC DNA]</scope>
    <source>
        <strain evidence="2">C5 / ATCC 48332 / race O</strain>
    </source>
</reference>
<keyword evidence="2" id="KW-1185">Reference proteome</keyword>
<dbReference type="HOGENOM" id="CLU_2978956_0_0_1"/>
<reference evidence="2" key="2">
    <citation type="journal article" date="2013" name="PLoS Genet.">
        <title>Comparative genome structure, secondary metabolite, and effector coding capacity across Cochliobolus pathogens.</title>
        <authorList>
            <person name="Condon B.J."/>
            <person name="Leng Y."/>
            <person name="Wu D."/>
            <person name="Bushley K.E."/>
            <person name="Ohm R.A."/>
            <person name="Otillar R."/>
            <person name="Martin J."/>
            <person name="Schackwitz W."/>
            <person name="Grimwood J."/>
            <person name="MohdZainudin N."/>
            <person name="Xue C."/>
            <person name="Wang R."/>
            <person name="Manning V.A."/>
            <person name="Dhillon B."/>
            <person name="Tu Z.J."/>
            <person name="Steffenson B.J."/>
            <person name="Salamov A."/>
            <person name="Sun H."/>
            <person name="Lowry S."/>
            <person name="LaButti K."/>
            <person name="Han J."/>
            <person name="Copeland A."/>
            <person name="Lindquist E."/>
            <person name="Barry K."/>
            <person name="Schmutz J."/>
            <person name="Baker S.E."/>
            <person name="Ciuffetti L.M."/>
            <person name="Grigoriev I.V."/>
            <person name="Zhong S."/>
            <person name="Turgeon B.G."/>
        </authorList>
    </citation>
    <scope>NUCLEOTIDE SEQUENCE [LARGE SCALE GENOMIC DNA]</scope>
    <source>
        <strain evidence="2">C5 / ATCC 48332 / race O</strain>
    </source>
</reference>
<dbReference type="AlphaFoldDB" id="M2U669"/>
<gene>
    <name evidence="1" type="ORF">COCHEDRAFT_1153334</name>
</gene>
<dbReference type="Proteomes" id="UP000016936">
    <property type="component" value="Unassembled WGS sequence"/>
</dbReference>
<sequence length="58" mass="6323">MVTLATTSRYVAPMRATANVQTSFCKPSAATLHSVGWLLKESLKNIKGYKRMMTACAS</sequence>
<evidence type="ECO:0000313" key="1">
    <source>
        <dbReference type="EMBL" id="EMD94024.1"/>
    </source>
</evidence>
<dbReference type="EMBL" id="KB445572">
    <property type="protein sequence ID" value="EMD94024.1"/>
    <property type="molecule type" value="Genomic_DNA"/>
</dbReference>
<organism evidence="1 2">
    <name type="scientific">Cochliobolus heterostrophus (strain C5 / ATCC 48332 / race O)</name>
    <name type="common">Southern corn leaf blight fungus</name>
    <name type="synonym">Bipolaris maydis</name>
    <dbReference type="NCBI Taxonomy" id="701091"/>
    <lineage>
        <taxon>Eukaryota</taxon>
        <taxon>Fungi</taxon>
        <taxon>Dikarya</taxon>
        <taxon>Ascomycota</taxon>
        <taxon>Pezizomycotina</taxon>
        <taxon>Dothideomycetes</taxon>
        <taxon>Pleosporomycetidae</taxon>
        <taxon>Pleosporales</taxon>
        <taxon>Pleosporineae</taxon>
        <taxon>Pleosporaceae</taxon>
        <taxon>Bipolaris</taxon>
    </lineage>
</organism>
<name>M2U669_COCH5</name>
<proteinExistence type="predicted"/>